<sequence>MGIIQVRVQILHRRKEGTLALIVFRDNRWQGDQAIFATMEVDITNGSQLVYENWQNGKANLLVTRGIVGRLSNTQNVGFAYKVHNVVDYLASHRVRALPGKAYSKREGQNWMIQQTSVQIPIQPTSVTTRNLLSGRISIHFDNYKAASTSGTSSNNNKDEEVQSYEEEIRSEQILVLVEVHPVLKVERLNKAVILPYRETEGAA</sequence>
<name>A0A8J5FNI3_ZINOF</name>
<accession>A0A8J5FNI3</accession>
<dbReference type="Proteomes" id="UP000734854">
    <property type="component" value="Unassembled WGS sequence"/>
</dbReference>
<reference evidence="1 2" key="1">
    <citation type="submission" date="2020-08" db="EMBL/GenBank/DDBJ databases">
        <title>Plant Genome Project.</title>
        <authorList>
            <person name="Zhang R.-G."/>
        </authorList>
    </citation>
    <scope>NUCLEOTIDE SEQUENCE [LARGE SCALE GENOMIC DNA]</scope>
    <source>
        <tissue evidence="1">Rhizome</tissue>
    </source>
</reference>
<comment type="caution">
    <text evidence="1">The sequence shown here is derived from an EMBL/GenBank/DDBJ whole genome shotgun (WGS) entry which is preliminary data.</text>
</comment>
<protein>
    <submittedName>
        <fullName evidence="1">Uncharacterized protein</fullName>
    </submittedName>
</protein>
<organism evidence="1 2">
    <name type="scientific">Zingiber officinale</name>
    <name type="common">Ginger</name>
    <name type="synonym">Amomum zingiber</name>
    <dbReference type="NCBI Taxonomy" id="94328"/>
    <lineage>
        <taxon>Eukaryota</taxon>
        <taxon>Viridiplantae</taxon>
        <taxon>Streptophyta</taxon>
        <taxon>Embryophyta</taxon>
        <taxon>Tracheophyta</taxon>
        <taxon>Spermatophyta</taxon>
        <taxon>Magnoliopsida</taxon>
        <taxon>Liliopsida</taxon>
        <taxon>Zingiberales</taxon>
        <taxon>Zingiberaceae</taxon>
        <taxon>Zingiber</taxon>
    </lineage>
</organism>
<evidence type="ECO:0000313" key="1">
    <source>
        <dbReference type="EMBL" id="KAG6483609.1"/>
    </source>
</evidence>
<dbReference type="EMBL" id="JACMSC010000016">
    <property type="protein sequence ID" value="KAG6483609.1"/>
    <property type="molecule type" value="Genomic_DNA"/>
</dbReference>
<proteinExistence type="predicted"/>
<dbReference type="AlphaFoldDB" id="A0A8J5FNI3"/>
<keyword evidence="2" id="KW-1185">Reference proteome</keyword>
<gene>
    <name evidence="1" type="ORF">ZIOFF_060257</name>
</gene>
<evidence type="ECO:0000313" key="2">
    <source>
        <dbReference type="Proteomes" id="UP000734854"/>
    </source>
</evidence>